<dbReference type="InterPro" id="IPR013424">
    <property type="entry name" value="Ice-binding_C"/>
</dbReference>
<dbReference type="EMBL" id="MLJW01000013">
    <property type="protein sequence ID" value="OIR13864.1"/>
    <property type="molecule type" value="Genomic_DNA"/>
</dbReference>
<protein>
    <submittedName>
        <fullName evidence="2">PEP-CTERM motif protein</fullName>
    </submittedName>
</protein>
<gene>
    <name evidence="2" type="ORF">GALL_50000</name>
</gene>
<organism evidence="2">
    <name type="scientific">mine drainage metagenome</name>
    <dbReference type="NCBI Taxonomy" id="410659"/>
    <lineage>
        <taxon>unclassified sequences</taxon>
        <taxon>metagenomes</taxon>
        <taxon>ecological metagenomes</taxon>
    </lineage>
</organism>
<evidence type="ECO:0000259" key="1">
    <source>
        <dbReference type="Pfam" id="PF07589"/>
    </source>
</evidence>
<reference evidence="2" key="1">
    <citation type="submission" date="2016-10" db="EMBL/GenBank/DDBJ databases">
        <title>Sequence of Gallionella enrichment culture.</title>
        <authorList>
            <person name="Poehlein A."/>
            <person name="Muehling M."/>
            <person name="Daniel R."/>
        </authorList>
    </citation>
    <scope>NUCLEOTIDE SEQUENCE</scope>
</reference>
<accession>A0A1J5TCC5</accession>
<evidence type="ECO:0000313" key="2">
    <source>
        <dbReference type="EMBL" id="OIR13864.1"/>
    </source>
</evidence>
<feature type="domain" description="Ice-binding protein C-terminal" evidence="1">
    <location>
        <begin position="207"/>
        <end position="231"/>
    </location>
</feature>
<dbReference type="NCBIfam" id="TIGR02595">
    <property type="entry name" value="PEP_CTERM"/>
    <property type="match status" value="1"/>
</dbReference>
<dbReference type="AlphaFoldDB" id="A0A1J5TCC5"/>
<comment type="caution">
    <text evidence="2">The sequence shown here is derived from an EMBL/GenBank/DDBJ whole genome shotgun (WGS) entry which is preliminary data.</text>
</comment>
<sequence length="240" mass="25135">MKSILRFMVSLLSAMLMMVTLTLASSATAANLELIFTGTTSGSDYTGEIFGAGTNFANVNYTATFFYDTSLGIRYTPSGGDILKGGDAWGTVVPVTANITIDGKTLSFGGPLGSTGTWDAGADLIVGNSIGAYVHQDLVTATEMYFGVFTPSGVVIPANLEAPFTLSFTPVANNSYFIFNNWDPSKNNYAHITGNLNVDSVAIAASAVPEPETYVMLLAGLGLIGLIAVRRGKSSAMMFA</sequence>
<name>A0A1J5TCC5_9ZZZZ</name>
<dbReference type="Pfam" id="PF07589">
    <property type="entry name" value="PEP-CTERM"/>
    <property type="match status" value="1"/>
</dbReference>
<proteinExistence type="predicted"/>